<evidence type="ECO:0000259" key="17">
    <source>
        <dbReference type="Pfam" id="PF22461"/>
    </source>
</evidence>
<comment type="similarity">
    <text evidence="2">Belongs to the BexD/CtrA/VexA family.</text>
</comment>
<feature type="domain" description="SLBB" evidence="17">
    <location>
        <begin position="107"/>
        <end position="179"/>
    </location>
</feature>
<dbReference type="InterPro" id="IPR054765">
    <property type="entry name" value="SLBB_dom"/>
</dbReference>
<dbReference type="Pfam" id="PF22461">
    <property type="entry name" value="SLBB_2"/>
    <property type="match status" value="1"/>
</dbReference>
<sequence>MKSFLFALLAFAGLAASASAQTTIQPGQAIKIDLRGVPPEDAARVSGEYTVSDSGNVDMPMIGPVSAAGTSPASLGGRIAAAYKAAEIYTSPSVNVIASSQQTLAKQVVHVGGRVRRSGQVEFVAGLTIYQAIQQAGGADEFGAINRVLLTRGGKVRKLDLKQEQFKSFVLEQSDTIEVPEKNIWGN</sequence>
<dbReference type="KEGG" id="lamb:KBB96_15010"/>
<dbReference type="RefSeq" id="WP_211630271.1">
    <property type="nucleotide sequence ID" value="NZ_CP073100.1"/>
</dbReference>
<evidence type="ECO:0000256" key="4">
    <source>
        <dbReference type="ARBA" id="ARBA00022452"/>
    </source>
</evidence>
<dbReference type="GO" id="GO:0015159">
    <property type="term" value="F:polysaccharide transmembrane transporter activity"/>
    <property type="evidence" value="ECO:0007669"/>
    <property type="project" value="InterPro"/>
</dbReference>
<evidence type="ECO:0000256" key="11">
    <source>
        <dbReference type="ARBA" id="ARBA00023136"/>
    </source>
</evidence>
<dbReference type="EMBL" id="CP073100">
    <property type="protein sequence ID" value="QUE50174.1"/>
    <property type="molecule type" value="Genomic_DNA"/>
</dbReference>
<evidence type="ECO:0000256" key="1">
    <source>
        <dbReference type="ARBA" id="ARBA00004571"/>
    </source>
</evidence>
<dbReference type="GO" id="GO:0009279">
    <property type="term" value="C:cell outer membrane"/>
    <property type="evidence" value="ECO:0007669"/>
    <property type="project" value="UniProtKB-SubCell"/>
</dbReference>
<keyword evidence="10" id="KW-0626">Porin</keyword>
<evidence type="ECO:0000256" key="12">
    <source>
        <dbReference type="ARBA" id="ARBA00023139"/>
    </source>
</evidence>
<keyword evidence="12" id="KW-0564">Palmitate</keyword>
<dbReference type="InterPro" id="IPR049712">
    <property type="entry name" value="Poly_export"/>
</dbReference>
<evidence type="ECO:0000256" key="14">
    <source>
        <dbReference type="ARBA" id="ARBA00023288"/>
    </source>
</evidence>
<dbReference type="Pfam" id="PF02563">
    <property type="entry name" value="Poly_export"/>
    <property type="match status" value="1"/>
</dbReference>
<reference evidence="18" key="1">
    <citation type="submission" date="2021-04" db="EMBL/GenBank/DDBJ databases">
        <title>Luteolibacter sp. 32A isolated from the skin of an Anderson's salamander (Ambystoma andersonii).</title>
        <authorList>
            <person name="Spergser J."/>
            <person name="Busse H.-J."/>
        </authorList>
    </citation>
    <scope>NUCLEOTIDE SEQUENCE</scope>
    <source>
        <strain evidence="18">32A</strain>
    </source>
</reference>
<keyword evidence="11" id="KW-0472">Membrane</keyword>
<evidence type="ECO:0000256" key="2">
    <source>
        <dbReference type="ARBA" id="ARBA00009450"/>
    </source>
</evidence>
<dbReference type="Gene3D" id="3.10.560.10">
    <property type="entry name" value="Outer membrane lipoprotein wza domain like"/>
    <property type="match status" value="1"/>
</dbReference>
<protein>
    <submittedName>
        <fullName evidence="18">Polysaccharide biosynthesis/export family protein</fullName>
    </submittedName>
</protein>
<evidence type="ECO:0000313" key="18">
    <source>
        <dbReference type="EMBL" id="QUE50174.1"/>
    </source>
</evidence>
<evidence type="ECO:0000256" key="15">
    <source>
        <dbReference type="SAM" id="SignalP"/>
    </source>
</evidence>
<keyword evidence="14" id="KW-0449">Lipoprotein</keyword>
<feature type="chain" id="PRO_5036962481" evidence="15">
    <location>
        <begin position="21"/>
        <end position="187"/>
    </location>
</feature>
<evidence type="ECO:0000256" key="7">
    <source>
        <dbReference type="ARBA" id="ARBA00022729"/>
    </source>
</evidence>
<organism evidence="18 19">
    <name type="scientific">Luteolibacter ambystomatis</name>
    <dbReference type="NCBI Taxonomy" id="2824561"/>
    <lineage>
        <taxon>Bacteria</taxon>
        <taxon>Pseudomonadati</taxon>
        <taxon>Verrucomicrobiota</taxon>
        <taxon>Verrucomicrobiia</taxon>
        <taxon>Verrucomicrobiales</taxon>
        <taxon>Verrucomicrobiaceae</taxon>
        <taxon>Luteolibacter</taxon>
    </lineage>
</organism>
<dbReference type="GO" id="GO:0006811">
    <property type="term" value="P:monoatomic ion transport"/>
    <property type="evidence" value="ECO:0007669"/>
    <property type="project" value="UniProtKB-KW"/>
</dbReference>
<dbReference type="GO" id="GO:0046930">
    <property type="term" value="C:pore complex"/>
    <property type="evidence" value="ECO:0007669"/>
    <property type="project" value="UniProtKB-KW"/>
</dbReference>
<keyword evidence="3" id="KW-0813">Transport</keyword>
<keyword evidence="5" id="KW-0762">Sugar transport</keyword>
<keyword evidence="6" id="KW-0812">Transmembrane</keyword>
<name>A0A975IYI5_9BACT</name>
<evidence type="ECO:0000259" key="16">
    <source>
        <dbReference type="Pfam" id="PF02563"/>
    </source>
</evidence>
<dbReference type="Proteomes" id="UP000676169">
    <property type="component" value="Chromosome"/>
</dbReference>
<accession>A0A975IYI5</accession>
<dbReference type="InterPro" id="IPR003715">
    <property type="entry name" value="Poly_export_N"/>
</dbReference>
<keyword evidence="13" id="KW-0998">Cell outer membrane</keyword>
<dbReference type="AlphaFoldDB" id="A0A975IYI5"/>
<evidence type="ECO:0000256" key="3">
    <source>
        <dbReference type="ARBA" id="ARBA00022448"/>
    </source>
</evidence>
<dbReference type="PANTHER" id="PTHR33619">
    <property type="entry name" value="POLYSACCHARIDE EXPORT PROTEIN GFCE-RELATED"/>
    <property type="match status" value="1"/>
</dbReference>
<keyword evidence="9" id="KW-0406">Ion transport</keyword>
<gene>
    <name evidence="18" type="ORF">KBB96_15010</name>
</gene>
<feature type="domain" description="Polysaccharide export protein N-terminal" evidence="16">
    <location>
        <begin position="18"/>
        <end position="97"/>
    </location>
</feature>
<dbReference type="PANTHER" id="PTHR33619:SF3">
    <property type="entry name" value="POLYSACCHARIDE EXPORT PROTEIN GFCE-RELATED"/>
    <property type="match status" value="1"/>
</dbReference>
<feature type="signal peptide" evidence="15">
    <location>
        <begin position="1"/>
        <end position="20"/>
    </location>
</feature>
<keyword evidence="8" id="KW-0625">Polysaccharide transport</keyword>
<keyword evidence="4" id="KW-1134">Transmembrane beta strand</keyword>
<evidence type="ECO:0000256" key="13">
    <source>
        <dbReference type="ARBA" id="ARBA00023237"/>
    </source>
</evidence>
<proteinExistence type="inferred from homology"/>
<comment type="subcellular location">
    <subcellularLocation>
        <location evidence="1">Cell outer membrane</location>
        <topology evidence="1">Multi-pass membrane protein</topology>
    </subcellularLocation>
</comment>
<evidence type="ECO:0000256" key="6">
    <source>
        <dbReference type="ARBA" id="ARBA00022692"/>
    </source>
</evidence>
<keyword evidence="19" id="KW-1185">Reference proteome</keyword>
<dbReference type="Gene3D" id="3.30.1950.10">
    <property type="entry name" value="wza like domain"/>
    <property type="match status" value="1"/>
</dbReference>
<evidence type="ECO:0000313" key="19">
    <source>
        <dbReference type="Proteomes" id="UP000676169"/>
    </source>
</evidence>
<evidence type="ECO:0000256" key="8">
    <source>
        <dbReference type="ARBA" id="ARBA00023047"/>
    </source>
</evidence>
<keyword evidence="7 15" id="KW-0732">Signal</keyword>
<evidence type="ECO:0000256" key="10">
    <source>
        <dbReference type="ARBA" id="ARBA00023114"/>
    </source>
</evidence>
<dbReference type="GO" id="GO:0015288">
    <property type="term" value="F:porin activity"/>
    <property type="evidence" value="ECO:0007669"/>
    <property type="project" value="UniProtKB-KW"/>
</dbReference>
<evidence type="ECO:0000256" key="9">
    <source>
        <dbReference type="ARBA" id="ARBA00023065"/>
    </source>
</evidence>
<evidence type="ECO:0000256" key="5">
    <source>
        <dbReference type="ARBA" id="ARBA00022597"/>
    </source>
</evidence>